<feature type="signal peptide" evidence="4">
    <location>
        <begin position="1"/>
        <end position="28"/>
    </location>
</feature>
<dbReference type="PANTHER" id="PTHR31321">
    <property type="entry name" value="ACYL-COA THIOESTER HYDROLASE YBHC-RELATED"/>
    <property type="match status" value="1"/>
</dbReference>
<dbReference type="Pfam" id="PF18962">
    <property type="entry name" value="Por_Secre_tail"/>
    <property type="match status" value="1"/>
</dbReference>
<evidence type="ECO:0000313" key="8">
    <source>
        <dbReference type="Proteomes" id="UP000282184"/>
    </source>
</evidence>
<sequence>MTHTFTPRAWLTLCLLALLSLVSGRALAYDLVVAKDGTGNYTTVQAAINAAPTGRTAAFTIFIKNGRYKEKLTVPANKPFLQLVGESVAGTILTYDDGASTPAPGGGTLGTQNSASFAVNADDFSALNITFENSFGDGSQAVAVLVNADRAAFKNCRFLGNQDTLYTKGNGTPRHYFKDCYIDGNVDFIFGSSVALFENCVVYAKARGNTGSSFITAANTPAGQAYGYVFKKTKLPANTGGTLYYLGRPWQNSTGSSPLANNKTVFINSTVGAGLLQPAGWTTWDAGTNTSLITYAEFRSRYYGGQLLPTGQRAAWSQQLAVADTAQYSRATVFGSWDPCTVAPGFCTGAAPDIAVANFRAVKGSAQTTLSWNISWAINQVKYELFRSADNVTFSKIHEVTATTDSLVNFQTTDALPAAGTAYYYYLRASKAGLAGHTTETIQVSSIPTITAAAGLGAFAQYQTGTSAVQSYAASGVNLTGSVTVTPPAGYEVSADGGANWFSAAAPLVLPQANNALAATTISVRLNATTAGTYAGNIVHSSPGATAVNVAVTGSKVNSPQVVSGPLKWWPLALSTQDSAAVRSAGATAGAATLRRLTVSDASTVTTIRGYSNKFGQAAAPIAAGSWSTAANPPAPVTVSANLDRRYYEQFTLTAAAGRTLRVDSLLMTAAFYNTSNGRLAIVTSLTGFTTADSTNIPAGGKLGSTTLPTTNNGGFTTPIVLANQTAGPTNTYRFAVSSAATGLTLTAGQTLTVRVYVGAGTTSPGRYAFLKDVLFKGEDVTPAACNAAFSYPAAAFCQSATNPAPTVTGTTGGTFSAGTGLSLNATTGLINLAASTPGTYTVTYAATASCNSTATVTINAAPARPTVTVAYGAPGTATLTSSASSGNQWYLNNQPITGATGPTYTVSAAAQYGAYTVVTTGTNGCASPASAALTITAAAKPLAGTALQLFPNPTPDGRLTLELTGYRQTVQLTVFNNLGQAVWQGEVPAGTTRQHLNLGQLPAGVYTLRAVTSGGTDVRRLVRE</sequence>
<keyword evidence="3" id="KW-0063">Aspartyl esterase</keyword>
<protein>
    <submittedName>
        <fullName evidence="7">T9SS type A sorting domain-containing protein</fullName>
    </submittedName>
</protein>
<keyword evidence="2" id="KW-0378">Hydrolase</keyword>
<feature type="chain" id="PRO_5018540098" evidence="4">
    <location>
        <begin position="29"/>
        <end position="1025"/>
    </location>
</feature>
<dbReference type="SUPFAM" id="SSF51126">
    <property type="entry name" value="Pectin lyase-like"/>
    <property type="match status" value="1"/>
</dbReference>
<dbReference type="PANTHER" id="PTHR31321:SF57">
    <property type="entry name" value="PECTINESTERASE 53-RELATED"/>
    <property type="match status" value="1"/>
</dbReference>
<accession>A0A3S0IN12</accession>
<proteinExistence type="inferred from homology"/>
<dbReference type="Proteomes" id="UP000282184">
    <property type="component" value="Unassembled WGS sequence"/>
</dbReference>
<dbReference type="OrthoDB" id="9804686at2"/>
<dbReference type="GO" id="GO:0030599">
    <property type="term" value="F:pectinesterase activity"/>
    <property type="evidence" value="ECO:0007669"/>
    <property type="project" value="InterPro"/>
</dbReference>
<evidence type="ECO:0000256" key="4">
    <source>
        <dbReference type="SAM" id="SignalP"/>
    </source>
</evidence>
<evidence type="ECO:0000256" key="3">
    <source>
        <dbReference type="ARBA" id="ARBA00023085"/>
    </source>
</evidence>
<dbReference type="InterPro" id="IPR026444">
    <property type="entry name" value="Secre_tail"/>
</dbReference>
<organism evidence="7 8">
    <name type="scientific">Hymenobacter gummosus</name>
    <dbReference type="NCBI Taxonomy" id="1776032"/>
    <lineage>
        <taxon>Bacteria</taxon>
        <taxon>Pseudomonadati</taxon>
        <taxon>Bacteroidota</taxon>
        <taxon>Cytophagia</taxon>
        <taxon>Cytophagales</taxon>
        <taxon>Hymenobacteraceae</taxon>
        <taxon>Hymenobacter</taxon>
    </lineage>
</organism>
<feature type="domain" description="Secretion system C-terminal sorting" evidence="6">
    <location>
        <begin position="950"/>
        <end position="1022"/>
    </location>
</feature>
<comment type="similarity">
    <text evidence="1">Belongs to the pectinesterase family.</text>
</comment>
<reference evidence="7 8" key="1">
    <citation type="submission" date="2018-12" db="EMBL/GenBank/DDBJ databases">
        <title>Hymenobacter gummosus sp. nov., isolated from a spring.</title>
        <authorList>
            <person name="Nie L."/>
        </authorList>
    </citation>
    <scope>NUCLEOTIDE SEQUENCE [LARGE SCALE GENOMIC DNA]</scope>
    <source>
        <strain evidence="7 8">KCTC 52166</strain>
    </source>
</reference>
<dbReference type="Pfam" id="PF01095">
    <property type="entry name" value="Pectinesterase"/>
    <property type="match status" value="1"/>
</dbReference>
<keyword evidence="8" id="KW-1185">Reference proteome</keyword>
<dbReference type="NCBIfam" id="TIGR04183">
    <property type="entry name" value="Por_Secre_tail"/>
    <property type="match status" value="1"/>
</dbReference>
<dbReference type="InterPro" id="IPR011050">
    <property type="entry name" value="Pectin_lyase_fold/virulence"/>
</dbReference>
<comment type="caution">
    <text evidence="7">The sequence shown here is derived from an EMBL/GenBank/DDBJ whole genome shotgun (WGS) entry which is preliminary data.</text>
</comment>
<dbReference type="EMBL" id="RXOF01000007">
    <property type="protein sequence ID" value="RTQ49319.1"/>
    <property type="molecule type" value="Genomic_DNA"/>
</dbReference>
<dbReference type="InterPro" id="IPR013783">
    <property type="entry name" value="Ig-like_fold"/>
</dbReference>
<dbReference type="Gene3D" id="2.160.20.10">
    <property type="entry name" value="Single-stranded right-handed beta-helix, Pectin lyase-like"/>
    <property type="match status" value="1"/>
</dbReference>
<dbReference type="RefSeq" id="WP_126693850.1">
    <property type="nucleotide sequence ID" value="NZ_RXOF01000007.1"/>
</dbReference>
<evidence type="ECO:0000256" key="1">
    <source>
        <dbReference type="ARBA" id="ARBA00008891"/>
    </source>
</evidence>
<keyword evidence="4" id="KW-0732">Signal</keyword>
<feature type="domain" description="Pectinesterase catalytic" evidence="5">
    <location>
        <begin position="30"/>
        <end position="329"/>
    </location>
</feature>
<dbReference type="GO" id="GO:0009279">
    <property type="term" value="C:cell outer membrane"/>
    <property type="evidence" value="ECO:0007669"/>
    <property type="project" value="TreeGrafter"/>
</dbReference>
<evidence type="ECO:0000259" key="6">
    <source>
        <dbReference type="Pfam" id="PF18962"/>
    </source>
</evidence>
<evidence type="ECO:0000256" key="2">
    <source>
        <dbReference type="ARBA" id="ARBA00022801"/>
    </source>
</evidence>
<dbReference type="AlphaFoldDB" id="A0A3S0IN12"/>
<dbReference type="GO" id="GO:0042545">
    <property type="term" value="P:cell wall modification"/>
    <property type="evidence" value="ECO:0007669"/>
    <property type="project" value="InterPro"/>
</dbReference>
<dbReference type="InterPro" id="IPR012334">
    <property type="entry name" value="Pectin_lyas_fold"/>
</dbReference>
<dbReference type="InterPro" id="IPR000070">
    <property type="entry name" value="Pectinesterase_cat"/>
</dbReference>
<evidence type="ECO:0000313" key="7">
    <source>
        <dbReference type="EMBL" id="RTQ49319.1"/>
    </source>
</evidence>
<name>A0A3S0IN12_9BACT</name>
<dbReference type="Gene3D" id="2.60.40.10">
    <property type="entry name" value="Immunoglobulins"/>
    <property type="match status" value="2"/>
</dbReference>
<gene>
    <name evidence="7" type="ORF">EJV47_14360</name>
</gene>
<evidence type="ECO:0000259" key="5">
    <source>
        <dbReference type="Pfam" id="PF01095"/>
    </source>
</evidence>